<gene>
    <name evidence="1" type="ORF">AAJ76_2860002125</name>
</gene>
<proteinExistence type="predicted"/>
<organism evidence="1 2">
    <name type="scientific">Vairimorpha ceranae</name>
    <dbReference type="NCBI Taxonomy" id="40302"/>
    <lineage>
        <taxon>Eukaryota</taxon>
        <taxon>Fungi</taxon>
        <taxon>Fungi incertae sedis</taxon>
        <taxon>Microsporidia</taxon>
        <taxon>Nosematidae</taxon>
        <taxon>Vairimorpha</taxon>
    </lineage>
</organism>
<evidence type="ECO:0000313" key="1">
    <source>
        <dbReference type="EMBL" id="KKO73709.1"/>
    </source>
</evidence>
<keyword evidence="2" id="KW-1185">Reference proteome</keyword>
<dbReference type="Proteomes" id="UP000034350">
    <property type="component" value="Unassembled WGS sequence"/>
</dbReference>
<feature type="non-terminal residue" evidence="1">
    <location>
        <position position="73"/>
    </location>
</feature>
<dbReference type="EMBL" id="JPQZ01000286">
    <property type="protein sequence ID" value="KKO73709.1"/>
    <property type="molecule type" value="Genomic_DNA"/>
</dbReference>
<dbReference type="GeneID" id="36319883"/>
<dbReference type="RefSeq" id="XP_024329451.1">
    <property type="nucleotide sequence ID" value="XM_024474954.1"/>
</dbReference>
<dbReference type="VEuPathDB" id="MicrosporidiaDB:AAJ76_2860002125"/>
<protein>
    <submittedName>
        <fullName evidence="1">Uncharacterized protein</fullName>
    </submittedName>
</protein>
<accession>A0A0F9Z711</accession>
<reference evidence="1 2" key="1">
    <citation type="journal article" date="2015" name="Environ. Microbiol.">
        <title>Genome analyses suggest the presence of polyploidy and recent human-driven expansions in eight global populations of the honeybee pathogen Nosema ceranae.</title>
        <authorList>
            <person name="Pelin A."/>
            <person name="Selman M."/>
            <person name="Aris-Brosou S."/>
            <person name="Farinelli L."/>
            <person name="Corradi N."/>
        </authorList>
    </citation>
    <scope>NUCLEOTIDE SEQUENCE [LARGE SCALE GENOMIC DNA]</scope>
    <source>
        <strain evidence="1 2">PA08 1199</strain>
    </source>
</reference>
<sequence>MDSVNKMLYLNFPLNEISIKKDEGFNTNRLLFINDIKLMAEEEEVREDIINQAAKFCSHVNLKITPPPKKKKK</sequence>
<evidence type="ECO:0000313" key="2">
    <source>
        <dbReference type="Proteomes" id="UP000034350"/>
    </source>
</evidence>
<dbReference type="AlphaFoldDB" id="A0A0F9Z711"/>
<comment type="caution">
    <text evidence="1">The sequence shown here is derived from an EMBL/GenBank/DDBJ whole genome shotgun (WGS) entry which is preliminary data.</text>
</comment>
<name>A0A0F9Z711_9MICR</name>